<gene>
    <name evidence="1" type="ORF">B7C51_04305</name>
</gene>
<organism evidence="1 2">
    <name type="scientific">Paenibacillus larvae subsp. pulvifaciens</name>
    <dbReference type="NCBI Taxonomy" id="1477"/>
    <lineage>
        <taxon>Bacteria</taxon>
        <taxon>Bacillati</taxon>
        <taxon>Bacillota</taxon>
        <taxon>Bacilli</taxon>
        <taxon>Bacillales</taxon>
        <taxon>Paenibacillaceae</taxon>
        <taxon>Paenibacillus</taxon>
    </lineage>
</organism>
<evidence type="ECO:0000313" key="2">
    <source>
        <dbReference type="Proteomes" id="UP000192727"/>
    </source>
</evidence>
<dbReference type="Proteomes" id="UP000192727">
    <property type="component" value="Chromosome"/>
</dbReference>
<protein>
    <recommendedName>
        <fullName evidence="3">Phage protein</fullName>
    </recommendedName>
</protein>
<evidence type="ECO:0008006" key="3">
    <source>
        <dbReference type="Google" id="ProtNLM"/>
    </source>
</evidence>
<dbReference type="AlphaFoldDB" id="A0A1V0UPJ5"/>
<dbReference type="Pfam" id="PF07410">
    <property type="entry name" value="Phage_Gp111"/>
    <property type="match status" value="1"/>
</dbReference>
<accession>A0A1V0UPJ5</accession>
<proteinExistence type="predicted"/>
<evidence type="ECO:0000313" key="1">
    <source>
        <dbReference type="EMBL" id="ARF67199.1"/>
    </source>
</evidence>
<sequence>MNVMKKAWEIAKDGAAKFGGKVKEYFAEALRMAWEEVKKVSKTTVEDLGFVYMGLKQDLHRFIVNADVVVHQIYVRKVLDKGTTSDVKEVLEPIASGKNNKTGMDASFYWFDVCSAYEYEITKNGATFRFKPKNGEIVWV</sequence>
<reference evidence="1 2" key="1">
    <citation type="submission" date="2017-03" db="EMBL/GenBank/DDBJ databases">
        <title>Paenibacillus larvae genome sequencing.</title>
        <authorList>
            <person name="Dingman D.W."/>
        </authorList>
    </citation>
    <scope>NUCLEOTIDE SEQUENCE [LARGE SCALE GENOMIC DNA]</scope>
    <source>
        <strain evidence="1 2">SAG 10367</strain>
    </source>
</reference>
<dbReference type="InterPro" id="IPR010878">
    <property type="entry name" value="Gp111"/>
</dbReference>
<name>A0A1V0UPJ5_9BACL</name>
<dbReference type="RefSeq" id="WP_083038779.1">
    <property type="nucleotide sequence ID" value="NZ_CP020557.1"/>
</dbReference>
<dbReference type="EMBL" id="CP020557">
    <property type="protein sequence ID" value="ARF67199.1"/>
    <property type="molecule type" value="Genomic_DNA"/>
</dbReference>